<dbReference type="Gene3D" id="3.40.50.1820">
    <property type="entry name" value="alpha/beta hydrolase"/>
    <property type="match status" value="1"/>
</dbReference>
<keyword evidence="1" id="KW-0378">Hydrolase</keyword>
<dbReference type="OrthoDB" id="9813296at2"/>
<sequence length="246" mass="26747">MTDFFDSPEGRRIAYDRRPGKGPGVMFLHGLHSDMTGTKATALDAWAADTGRGFLRFDCSGHGQSSGVYAETSIAEWYQDARSVLLNLAEGPQVLVGSSMGGWLALLLARDCPEKVAGLVTIAAAADFTEDGYWASFSPEQQALLMDQGYLDLHHGGPVSYRISRKFIVDGRDHFVLRSPLALPFPTRLLQGSEDRAVPPDWAVKLFHHATGPDIRLTLVKGADHNFSTPDNLALIKAAIDEIAPL</sequence>
<dbReference type="Proteomes" id="UP000183812">
    <property type="component" value="Unassembled WGS sequence"/>
</dbReference>
<dbReference type="EMBL" id="FNAY01000020">
    <property type="protein sequence ID" value="SDF88734.1"/>
    <property type="molecule type" value="Genomic_DNA"/>
</dbReference>
<dbReference type="GO" id="GO:0016787">
    <property type="term" value="F:hydrolase activity"/>
    <property type="evidence" value="ECO:0007669"/>
    <property type="project" value="UniProtKB-KW"/>
</dbReference>
<feature type="domain" description="Serine aminopeptidase S33" evidence="2">
    <location>
        <begin position="25"/>
        <end position="131"/>
    </location>
</feature>
<proteinExistence type="predicted"/>
<evidence type="ECO:0000313" key="4">
    <source>
        <dbReference type="Proteomes" id="UP000183812"/>
    </source>
</evidence>
<dbReference type="RefSeq" id="WP_074555643.1">
    <property type="nucleotide sequence ID" value="NZ_CP119563.1"/>
</dbReference>
<dbReference type="InterPro" id="IPR022742">
    <property type="entry name" value="Hydrolase_4"/>
</dbReference>
<reference evidence="3 4" key="1">
    <citation type="submission" date="2016-10" db="EMBL/GenBank/DDBJ databases">
        <authorList>
            <person name="de Groot N.N."/>
        </authorList>
    </citation>
    <scope>NUCLEOTIDE SEQUENCE [LARGE SCALE GENOMIC DNA]</scope>
    <source>
        <strain evidence="4">DSM 938 / 37b4</strain>
    </source>
</reference>
<dbReference type="SUPFAM" id="SSF53474">
    <property type="entry name" value="alpha/beta-Hydrolases"/>
    <property type="match status" value="1"/>
</dbReference>
<dbReference type="AlphaFoldDB" id="A0A1G7PR86"/>
<evidence type="ECO:0000313" key="3">
    <source>
        <dbReference type="EMBL" id="SDF88734.1"/>
    </source>
</evidence>
<evidence type="ECO:0000256" key="1">
    <source>
        <dbReference type="ARBA" id="ARBA00022801"/>
    </source>
</evidence>
<accession>A0A1G7PR86</accession>
<dbReference type="InterPro" id="IPR029058">
    <property type="entry name" value="AB_hydrolase_fold"/>
</dbReference>
<evidence type="ECO:0000259" key="2">
    <source>
        <dbReference type="Pfam" id="PF12146"/>
    </source>
</evidence>
<dbReference type="PANTHER" id="PTHR16138:SF7">
    <property type="entry name" value="PALMITOYL-PROTEIN THIOESTERASE ABHD10, MITOCHONDRIAL"/>
    <property type="match status" value="1"/>
</dbReference>
<dbReference type="Pfam" id="PF12146">
    <property type="entry name" value="Hydrolase_4"/>
    <property type="match status" value="1"/>
</dbReference>
<dbReference type="PANTHER" id="PTHR16138">
    <property type="entry name" value="MYCOPHENOLIC ACID ACYL-GLUCURONIDE ESTERASE, MITOCHONDRIAL"/>
    <property type="match status" value="1"/>
</dbReference>
<name>A0A1G7PR86_RHOCA</name>
<protein>
    <submittedName>
        <fullName evidence="3">Pimeloyl-ACP methyl ester carboxylesterase</fullName>
    </submittedName>
</protein>
<organism evidence="3 4">
    <name type="scientific">Rhodobacter capsulatus</name>
    <name type="common">Rhodopseudomonas capsulata</name>
    <dbReference type="NCBI Taxonomy" id="1061"/>
    <lineage>
        <taxon>Bacteria</taxon>
        <taxon>Pseudomonadati</taxon>
        <taxon>Pseudomonadota</taxon>
        <taxon>Alphaproteobacteria</taxon>
        <taxon>Rhodobacterales</taxon>
        <taxon>Rhodobacter group</taxon>
        <taxon>Rhodobacter</taxon>
    </lineage>
</organism>
<gene>
    <name evidence="3" type="ORF">SAMN04244550_03023</name>
</gene>
<dbReference type="InterPro" id="IPR052382">
    <property type="entry name" value="ABHD10_acyl-thioesterase"/>
</dbReference>